<comment type="cofactor">
    <cofactor evidence="1">
        <name>Mg(2+)</name>
        <dbReference type="ChEBI" id="CHEBI:18420"/>
    </cofactor>
</comment>
<dbReference type="GO" id="GO:0016787">
    <property type="term" value="F:hydrolase activity"/>
    <property type="evidence" value="ECO:0007669"/>
    <property type="project" value="UniProtKB-KW"/>
</dbReference>
<dbReference type="PANTHER" id="PTHR46470:SF4">
    <property type="entry name" value="5-AMINO-6-(5-PHOSPHO-D-RIBITYLAMINO)URACIL PHOSPHATASE YIGB"/>
    <property type="match status" value="1"/>
</dbReference>
<sequence>MSFDLDDTLYDNAPVIGAAEVWFANLLTERYQLPALCREVSFWKEEKLKTQERQPELANDVTLLRAQALVDTFLHLHCPLKGGLDEGLALTAEFVVQRSKIKVPRSSLELIAYLRKFVPVAAVSNGNVNLQGTGLDGAFDFELRPSVQEGCRRKPYPDLYLKLAAKYQVSPGEILHVGDECGTDLLGSCRAGAQAAWLKGGIAGRCATALLPGCLPMVELDDLQELRAFFH</sequence>
<dbReference type="Pfam" id="PF00702">
    <property type="entry name" value="Hydrolase"/>
    <property type="match status" value="1"/>
</dbReference>
<dbReference type="AlphaFoldDB" id="A0A9D9DBC5"/>
<keyword evidence="2 4" id="KW-0378">Hydrolase</keyword>
<dbReference type="InterPro" id="IPR023214">
    <property type="entry name" value="HAD_sf"/>
</dbReference>
<dbReference type="InterPro" id="IPR036412">
    <property type="entry name" value="HAD-like_sf"/>
</dbReference>
<name>A0A9D9DBC5_9GAMM</name>
<evidence type="ECO:0000313" key="4">
    <source>
        <dbReference type="EMBL" id="MBO8415302.1"/>
    </source>
</evidence>
<dbReference type="Gene3D" id="1.20.120.1600">
    <property type="match status" value="1"/>
</dbReference>
<gene>
    <name evidence="4" type="ORF">IAB19_02850</name>
</gene>
<dbReference type="Gene3D" id="3.40.50.1000">
    <property type="entry name" value="HAD superfamily/HAD-like"/>
    <property type="match status" value="1"/>
</dbReference>
<evidence type="ECO:0000256" key="2">
    <source>
        <dbReference type="ARBA" id="ARBA00022801"/>
    </source>
</evidence>
<evidence type="ECO:0000313" key="5">
    <source>
        <dbReference type="Proteomes" id="UP000823631"/>
    </source>
</evidence>
<accession>A0A9D9DBC5</accession>
<comment type="caution">
    <text evidence="4">The sequence shown here is derived from an EMBL/GenBank/DDBJ whole genome shotgun (WGS) entry which is preliminary data.</text>
</comment>
<dbReference type="InterPro" id="IPR051400">
    <property type="entry name" value="HAD-like_hydrolase"/>
</dbReference>
<proteinExistence type="predicted"/>
<dbReference type="PANTHER" id="PTHR46470">
    <property type="entry name" value="N-ACYLNEURAMINATE-9-PHOSPHATASE"/>
    <property type="match status" value="1"/>
</dbReference>
<dbReference type="EMBL" id="JADINH010000053">
    <property type="protein sequence ID" value="MBO8415302.1"/>
    <property type="molecule type" value="Genomic_DNA"/>
</dbReference>
<reference evidence="4" key="1">
    <citation type="submission" date="2020-10" db="EMBL/GenBank/DDBJ databases">
        <authorList>
            <person name="Gilroy R."/>
        </authorList>
    </citation>
    <scope>NUCLEOTIDE SEQUENCE</scope>
    <source>
        <strain evidence="4">17213</strain>
    </source>
</reference>
<keyword evidence="3" id="KW-0460">Magnesium</keyword>
<dbReference type="GO" id="GO:0009231">
    <property type="term" value="P:riboflavin biosynthetic process"/>
    <property type="evidence" value="ECO:0007669"/>
    <property type="project" value="TreeGrafter"/>
</dbReference>
<dbReference type="Proteomes" id="UP000823631">
    <property type="component" value="Unassembled WGS sequence"/>
</dbReference>
<dbReference type="NCBIfam" id="TIGR01549">
    <property type="entry name" value="HAD-SF-IA-v1"/>
    <property type="match status" value="1"/>
</dbReference>
<protein>
    <submittedName>
        <fullName evidence="4">HAD-IA family hydrolase</fullName>
    </submittedName>
</protein>
<organism evidence="4 5">
    <name type="scientific">Candidatus Avisuccinivibrio stercorigallinarum</name>
    <dbReference type="NCBI Taxonomy" id="2840704"/>
    <lineage>
        <taxon>Bacteria</taxon>
        <taxon>Pseudomonadati</taxon>
        <taxon>Pseudomonadota</taxon>
        <taxon>Gammaproteobacteria</taxon>
        <taxon>Aeromonadales</taxon>
        <taxon>Succinivibrionaceae</taxon>
        <taxon>Succinivibrionaceae incertae sedis</taxon>
        <taxon>Candidatus Avisuccinivibrio</taxon>
    </lineage>
</organism>
<dbReference type="InterPro" id="IPR006439">
    <property type="entry name" value="HAD-SF_hydro_IA"/>
</dbReference>
<dbReference type="SUPFAM" id="SSF56784">
    <property type="entry name" value="HAD-like"/>
    <property type="match status" value="1"/>
</dbReference>
<reference evidence="4" key="2">
    <citation type="journal article" date="2021" name="PeerJ">
        <title>Extensive microbial diversity within the chicken gut microbiome revealed by metagenomics and culture.</title>
        <authorList>
            <person name="Gilroy R."/>
            <person name="Ravi A."/>
            <person name="Getino M."/>
            <person name="Pursley I."/>
            <person name="Horton D.L."/>
            <person name="Alikhan N.F."/>
            <person name="Baker D."/>
            <person name="Gharbi K."/>
            <person name="Hall N."/>
            <person name="Watson M."/>
            <person name="Adriaenssens E.M."/>
            <person name="Foster-Nyarko E."/>
            <person name="Jarju S."/>
            <person name="Secka A."/>
            <person name="Antonio M."/>
            <person name="Oren A."/>
            <person name="Chaudhuri R.R."/>
            <person name="La Ragione R."/>
            <person name="Hildebrand F."/>
            <person name="Pallen M.J."/>
        </authorList>
    </citation>
    <scope>NUCLEOTIDE SEQUENCE</scope>
    <source>
        <strain evidence="4">17213</strain>
    </source>
</reference>
<evidence type="ECO:0000256" key="3">
    <source>
        <dbReference type="ARBA" id="ARBA00022842"/>
    </source>
</evidence>
<evidence type="ECO:0000256" key="1">
    <source>
        <dbReference type="ARBA" id="ARBA00001946"/>
    </source>
</evidence>